<dbReference type="AlphaFoldDB" id="A0A9P5Y1L5"/>
<comment type="caution">
    <text evidence="1">The sequence shown here is derived from an EMBL/GenBank/DDBJ whole genome shotgun (WGS) entry which is preliminary data.</text>
</comment>
<keyword evidence="2" id="KW-1185">Reference proteome</keyword>
<gene>
    <name evidence="1" type="ORF">BDZ94DRAFT_1265587</name>
</gene>
<dbReference type="Proteomes" id="UP000807353">
    <property type="component" value="Unassembled WGS sequence"/>
</dbReference>
<proteinExistence type="predicted"/>
<evidence type="ECO:0000313" key="1">
    <source>
        <dbReference type="EMBL" id="KAF9460665.1"/>
    </source>
</evidence>
<reference evidence="1" key="1">
    <citation type="submission" date="2020-11" db="EMBL/GenBank/DDBJ databases">
        <authorList>
            <consortium name="DOE Joint Genome Institute"/>
            <person name="Ahrendt S."/>
            <person name="Riley R."/>
            <person name="Andreopoulos W."/>
            <person name="Labutti K."/>
            <person name="Pangilinan J."/>
            <person name="Ruiz-Duenas F.J."/>
            <person name="Barrasa J.M."/>
            <person name="Sanchez-Garcia M."/>
            <person name="Camarero S."/>
            <person name="Miyauchi S."/>
            <person name="Serrano A."/>
            <person name="Linde D."/>
            <person name="Babiker R."/>
            <person name="Drula E."/>
            <person name="Ayuso-Fernandez I."/>
            <person name="Pacheco R."/>
            <person name="Padilla G."/>
            <person name="Ferreira P."/>
            <person name="Barriuso J."/>
            <person name="Kellner H."/>
            <person name="Castanera R."/>
            <person name="Alfaro M."/>
            <person name="Ramirez L."/>
            <person name="Pisabarro A.G."/>
            <person name="Kuo A."/>
            <person name="Tritt A."/>
            <person name="Lipzen A."/>
            <person name="He G."/>
            <person name="Yan M."/>
            <person name="Ng V."/>
            <person name="Cullen D."/>
            <person name="Martin F."/>
            <person name="Rosso M.-N."/>
            <person name="Henrissat B."/>
            <person name="Hibbett D."/>
            <person name="Martinez A.T."/>
            <person name="Grigoriev I.V."/>
        </authorList>
    </citation>
    <scope>NUCLEOTIDE SEQUENCE</scope>
    <source>
        <strain evidence="1">CBS 247.69</strain>
    </source>
</reference>
<sequence>MRHLPPILSEGTDILVPPLMYYGIPIPEDDTLVFAKKLAKELQLKGKLGRASIKMVYGLTVDQAPSGTILALEGNLEKLNNPQEFIDEVVNMLQLGTPKWYLSFDMPFYSIIC</sequence>
<protein>
    <submittedName>
        <fullName evidence="1">Uncharacterized protein</fullName>
    </submittedName>
</protein>
<accession>A0A9P5Y1L5</accession>
<evidence type="ECO:0000313" key="2">
    <source>
        <dbReference type="Proteomes" id="UP000807353"/>
    </source>
</evidence>
<dbReference type="EMBL" id="MU150295">
    <property type="protein sequence ID" value="KAF9460665.1"/>
    <property type="molecule type" value="Genomic_DNA"/>
</dbReference>
<organism evidence="1 2">
    <name type="scientific">Collybia nuda</name>
    <dbReference type="NCBI Taxonomy" id="64659"/>
    <lineage>
        <taxon>Eukaryota</taxon>
        <taxon>Fungi</taxon>
        <taxon>Dikarya</taxon>
        <taxon>Basidiomycota</taxon>
        <taxon>Agaricomycotina</taxon>
        <taxon>Agaricomycetes</taxon>
        <taxon>Agaricomycetidae</taxon>
        <taxon>Agaricales</taxon>
        <taxon>Tricholomatineae</taxon>
        <taxon>Clitocybaceae</taxon>
        <taxon>Collybia</taxon>
    </lineage>
</organism>
<name>A0A9P5Y1L5_9AGAR</name>